<dbReference type="SUPFAM" id="SSF52540">
    <property type="entry name" value="P-loop containing nucleoside triphosphate hydrolases"/>
    <property type="match status" value="1"/>
</dbReference>
<dbReference type="GO" id="GO:0003688">
    <property type="term" value="F:DNA replication origin binding"/>
    <property type="evidence" value="ECO:0007669"/>
    <property type="project" value="TreeGrafter"/>
</dbReference>
<gene>
    <name evidence="1" type="ORF">SSE37_08803</name>
</gene>
<dbReference type="GO" id="GO:0006270">
    <property type="term" value="P:DNA replication initiation"/>
    <property type="evidence" value="ECO:0007669"/>
    <property type="project" value="TreeGrafter"/>
</dbReference>
<evidence type="ECO:0000313" key="1">
    <source>
        <dbReference type="EMBL" id="EBA09895.1"/>
    </source>
</evidence>
<sequence length="233" mass="24862">MKGPKQLPLPLPAREALGREDFFVSEANAMAVALIDRWSEWPGAKMVICGPRGSGKTHLAHVWAKLSGARILNADTLAGADIPDLAAAPLCVEDVERIAGDRPAEEALFHLHNLALAQGHQLLMTAEREPSLWPLVLPDLKSRIMGAQVARLGAPDDALLTALLAKQFADRQITPGPEVLSYLTRHMPRSHAAARDVVAALDESSLADKKRVTRSMAAAVLARMASAGDGGRG</sequence>
<dbReference type="InterPro" id="IPR027417">
    <property type="entry name" value="P-loop_NTPase"/>
</dbReference>
<dbReference type="EMBL" id="AAYA01000002">
    <property type="protein sequence ID" value="EBA09895.1"/>
    <property type="molecule type" value="Genomic_DNA"/>
</dbReference>
<dbReference type="GO" id="GO:0005886">
    <property type="term" value="C:plasma membrane"/>
    <property type="evidence" value="ECO:0007669"/>
    <property type="project" value="TreeGrafter"/>
</dbReference>
<organism evidence="1 2">
    <name type="scientific">Sagittula stellata (strain ATCC 700073 / DSM 11524 / E-37)</name>
    <dbReference type="NCBI Taxonomy" id="388399"/>
    <lineage>
        <taxon>Bacteria</taxon>
        <taxon>Pseudomonadati</taxon>
        <taxon>Pseudomonadota</taxon>
        <taxon>Alphaproteobacteria</taxon>
        <taxon>Rhodobacterales</taxon>
        <taxon>Roseobacteraceae</taxon>
        <taxon>Sagittula</taxon>
    </lineage>
</organism>
<dbReference type="AlphaFoldDB" id="A3JZJ2"/>
<dbReference type="eggNOG" id="COG0593">
    <property type="taxonomic scope" value="Bacteria"/>
</dbReference>
<comment type="caution">
    <text evidence="1">The sequence shown here is derived from an EMBL/GenBank/DDBJ whole genome shotgun (WGS) entry which is preliminary data.</text>
</comment>
<protein>
    <submittedName>
        <fullName evidence="1">Uncharacterized protein</fullName>
    </submittedName>
</protein>
<dbReference type="Gene3D" id="1.10.8.60">
    <property type="match status" value="1"/>
</dbReference>
<dbReference type="PANTHER" id="PTHR30050:SF5">
    <property type="entry name" value="DNAA REGULATORY INACTIVATOR HDA"/>
    <property type="match status" value="1"/>
</dbReference>
<reference evidence="1 2" key="1">
    <citation type="submission" date="2006-06" db="EMBL/GenBank/DDBJ databases">
        <authorList>
            <person name="Moran M.A."/>
            <person name="Ferriera S."/>
            <person name="Johnson J."/>
            <person name="Kravitz S."/>
            <person name="Beeson K."/>
            <person name="Sutton G."/>
            <person name="Rogers Y.-H."/>
            <person name="Friedman R."/>
            <person name="Frazier M."/>
            <person name="Venter J.C."/>
        </authorList>
    </citation>
    <scope>NUCLEOTIDE SEQUENCE [LARGE SCALE GENOMIC DNA]</scope>
    <source>
        <strain evidence="1 2">E-37</strain>
    </source>
</reference>
<accession>A3JZJ2</accession>
<dbReference type="Gene3D" id="3.40.50.300">
    <property type="entry name" value="P-loop containing nucleotide triphosphate hydrolases"/>
    <property type="match status" value="1"/>
</dbReference>
<keyword evidence="2" id="KW-1185">Reference proteome</keyword>
<proteinExistence type="predicted"/>
<evidence type="ECO:0000313" key="2">
    <source>
        <dbReference type="Proteomes" id="UP000005713"/>
    </source>
</evidence>
<dbReference type="RefSeq" id="WP_005856193.1">
    <property type="nucleotide sequence ID" value="NZ_AAYA01000002.1"/>
</dbReference>
<name>A3JZJ2_SAGS3</name>
<dbReference type="PANTHER" id="PTHR30050">
    <property type="entry name" value="CHROMOSOMAL REPLICATION INITIATOR PROTEIN DNAA"/>
    <property type="match status" value="1"/>
</dbReference>
<dbReference type="Proteomes" id="UP000005713">
    <property type="component" value="Unassembled WGS sequence"/>
</dbReference>